<evidence type="ECO:0000313" key="2">
    <source>
        <dbReference type="Proteomes" id="UP000886595"/>
    </source>
</evidence>
<organism evidence="1 2">
    <name type="scientific">Brassica carinata</name>
    <name type="common">Ethiopian mustard</name>
    <name type="synonym">Abyssinian cabbage</name>
    <dbReference type="NCBI Taxonomy" id="52824"/>
    <lineage>
        <taxon>Eukaryota</taxon>
        <taxon>Viridiplantae</taxon>
        <taxon>Streptophyta</taxon>
        <taxon>Embryophyta</taxon>
        <taxon>Tracheophyta</taxon>
        <taxon>Spermatophyta</taxon>
        <taxon>Magnoliopsida</taxon>
        <taxon>eudicotyledons</taxon>
        <taxon>Gunneridae</taxon>
        <taxon>Pentapetalae</taxon>
        <taxon>rosids</taxon>
        <taxon>malvids</taxon>
        <taxon>Brassicales</taxon>
        <taxon>Brassicaceae</taxon>
        <taxon>Brassiceae</taxon>
        <taxon>Brassica</taxon>
    </lineage>
</organism>
<name>A0A8X7WSE0_BRACI</name>
<keyword evidence="2" id="KW-1185">Reference proteome</keyword>
<proteinExistence type="predicted"/>
<evidence type="ECO:0000313" key="1">
    <source>
        <dbReference type="EMBL" id="KAG2334821.1"/>
    </source>
</evidence>
<sequence>MRHMNAACRIASLIGAESLSVTYLVHYMSVFSTLTDTLGLPSLESVRPFLMFEGMVLDDDYQRLFGQFSRIPALPLPTGIRRFVVADMRVHNLDLYLSDDEFERDFITAMRYSPITASIPTYASISEFLAPGNFPENNIYCPTVMELLSYCPNRHAMFATGIGNFQGVPYVRFRDSSGLINGGFMNVELGQGIIHQSVELIGAHVIM</sequence>
<gene>
    <name evidence="1" type="ORF">Bca52824_006001</name>
</gene>
<dbReference type="EMBL" id="JAAMPC010000001">
    <property type="protein sequence ID" value="KAG2334821.1"/>
    <property type="molecule type" value="Genomic_DNA"/>
</dbReference>
<reference evidence="1 2" key="1">
    <citation type="submission" date="2020-02" db="EMBL/GenBank/DDBJ databases">
        <authorList>
            <person name="Ma Q."/>
            <person name="Huang Y."/>
            <person name="Song X."/>
            <person name="Pei D."/>
        </authorList>
    </citation>
    <scope>NUCLEOTIDE SEQUENCE [LARGE SCALE GENOMIC DNA]</scope>
    <source>
        <strain evidence="1">Sxm20200214</strain>
        <tissue evidence="1">Leaf</tissue>
    </source>
</reference>
<protein>
    <submittedName>
        <fullName evidence="1">Uncharacterized protein</fullName>
    </submittedName>
</protein>
<accession>A0A8X7WSE0</accession>
<dbReference type="Proteomes" id="UP000886595">
    <property type="component" value="Unassembled WGS sequence"/>
</dbReference>
<comment type="caution">
    <text evidence="1">The sequence shown here is derived from an EMBL/GenBank/DDBJ whole genome shotgun (WGS) entry which is preliminary data.</text>
</comment>
<dbReference type="AlphaFoldDB" id="A0A8X7WSE0"/>